<feature type="transmembrane region" description="Helical" evidence="1">
    <location>
        <begin position="117"/>
        <end position="134"/>
    </location>
</feature>
<dbReference type="RefSeq" id="WP_379234490.1">
    <property type="nucleotide sequence ID" value="NZ_JBHSTE010000003.1"/>
</dbReference>
<protein>
    <submittedName>
        <fullName evidence="2">DUF2306 domain-containing protein</fullName>
    </submittedName>
</protein>
<feature type="transmembrane region" description="Helical" evidence="1">
    <location>
        <begin position="12"/>
        <end position="32"/>
    </location>
</feature>
<gene>
    <name evidence="2" type="ORF">ACFP56_11445</name>
</gene>
<dbReference type="EMBL" id="JBHSTE010000003">
    <property type="protein sequence ID" value="MFC6333240.1"/>
    <property type="molecule type" value="Genomic_DNA"/>
</dbReference>
<feature type="transmembrane region" description="Helical" evidence="1">
    <location>
        <begin position="186"/>
        <end position="206"/>
    </location>
</feature>
<evidence type="ECO:0000256" key="1">
    <source>
        <dbReference type="SAM" id="Phobius"/>
    </source>
</evidence>
<dbReference type="InterPro" id="IPR018750">
    <property type="entry name" value="DUF2306_membrane"/>
</dbReference>
<reference evidence="3" key="1">
    <citation type="journal article" date="2019" name="Int. J. Syst. Evol. Microbiol.">
        <title>The Global Catalogue of Microorganisms (GCM) 10K type strain sequencing project: providing services to taxonomists for standard genome sequencing and annotation.</title>
        <authorList>
            <consortium name="The Broad Institute Genomics Platform"/>
            <consortium name="The Broad Institute Genome Sequencing Center for Infectious Disease"/>
            <person name="Wu L."/>
            <person name="Ma J."/>
        </authorList>
    </citation>
    <scope>NUCLEOTIDE SEQUENCE [LARGE SCALE GENOMIC DNA]</scope>
    <source>
        <strain evidence="3">PCU 280</strain>
    </source>
</reference>
<keyword evidence="3" id="KW-1185">Reference proteome</keyword>
<dbReference type="Pfam" id="PF10067">
    <property type="entry name" value="DUF2306"/>
    <property type="match status" value="1"/>
</dbReference>
<accession>A0ABW1V3T5</accession>
<keyword evidence="1" id="KW-0472">Membrane</keyword>
<evidence type="ECO:0000313" key="3">
    <source>
        <dbReference type="Proteomes" id="UP001596233"/>
    </source>
</evidence>
<proteinExistence type="predicted"/>
<keyword evidence="1" id="KW-1133">Transmembrane helix</keyword>
<keyword evidence="1" id="KW-0812">Transmembrane</keyword>
<dbReference type="Proteomes" id="UP001596233">
    <property type="component" value="Unassembled WGS sequence"/>
</dbReference>
<sequence>MAKLLSKKTLIPVSSLLAIGVSAYLSIVYFGYGLSASGLIQNKLNQHMQLTNIYYFFLYLHIATGIISLVIGWLQFIKPLRERNIRLHRFIGKIYSGSVLFSACSGIFISFKATGGWISTVAFLALSLLWLYTLMKGYRAIVTERNPQHHHRWMFRNYALTFAAVTLRIYLPIFMLIFGFEHFDAYYRIVAWLSWVPNLLLAEWIIRRSRLFKT</sequence>
<name>A0ABW1V3T5_9BACL</name>
<comment type="caution">
    <text evidence="2">The sequence shown here is derived from an EMBL/GenBank/DDBJ whole genome shotgun (WGS) entry which is preliminary data.</text>
</comment>
<feature type="transmembrane region" description="Helical" evidence="1">
    <location>
        <begin position="52"/>
        <end position="74"/>
    </location>
</feature>
<organism evidence="2 3">
    <name type="scientific">Paenibacillus septentrionalis</name>
    <dbReference type="NCBI Taxonomy" id="429342"/>
    <lineage>
        <taxon>Bacteria</taxon>
        <taxon>Bacillati</taxon>
        <taxon>Bacillota</taxon>
        <taxon>Bacilli</taxon>
        <taxon>Bacillales</taxon>
        <taxon>Paenibacillaceae</taxon>
        <taxon>Paenibacillus</taxon>
    </lineage>
</organism>
<feature type="transmembrane region" description="Helical" evidence="1">
    <location>
        <begin position="155"/>
        <end position="180"/>
    </location>
</feature>
<evidence type="ECO:0000313" key="2">
    <source>
        <dbReference type="EMBL" id="MFC6333240.1"/>
    </source>
</evidence>
<feature type="transmembrane region" description="Helical" evidence="1">
    <location>
        <begin position="94"/>
        <end position="111"/>
    </location>
</feature>